<dbReference type="OrthoDB" id="242257at2759"/>
<keyword evidence="3" id="KW-1185">Reference proteome</keyword>
<dbReference type="InterPro" id="IPR037607">
    <property type="entry name" value="DGK"/>
</dbReference>
<dbReference type="InterPro" id="IPR016064">
    <property type="entry name" value="NAD/diacylglycerol_kinase_sf"/>
</dbReference>
<comment type="caution">
    <text evidence="2">The sequence shown here is derived from an EMBL/GenBank/DDBJ whole genome shotgun (WGS) entry which is preliminary data.</text>
</comment>
<dbReference type="PANTHER" id="PTHR11255:SF80">
    <property type="entry name" value="EYE-SPECIFIC DIACYLGLYCEROL KINASE"/>
    <property type="match status" value="1"/>
</dbReference>
<dbReference type="InterPro" id="IPR017438">
    <property type="entry name" value="ATP-NAD_kinase_N"/>
</dbReference>
<dbReference type="InterPro" id="IPR001206">
    <property type="entry name" value="Diacylglycerol_kinase_cat_dom"/>
</dbReference>
<accession>A0A8E0VNR0</accession>
<name>A0A8E0VNR0_9TREM</name>
<proteinExistence type="predicted"/>
<dbReference type="SUPFAM" id="SSF111331">
    <property type="entry name" value="NAD kinase/diacylglycerol kinase-like"/>
    <property type="match status" value="1"/>
</dbReference>
<reference evidence="2" key="1">
    <citation type="submission" date="2019-05" db="EMBL/GenBank/DDBJ databases">
        <title>Annotation for the trematode Fasciolopsis buski.</title>
        <authorList>
            <person name="Choi Y.-J."/>
        </authorList>
    </citation>
    <scope>NUCLEOTIDE SEQUENCE</scope>
    <source>
        <strain evidence="2">HT</strain>
        <tissue evidence="2">Whole worm</tissue>
    </source>
</reference>
<protein>
    <submittedName>
        <fullName evidence="2">DAG kinase</fullName>
    </submittedName>
</protein>
<evidence type="ECO:0000313" key="2">
    <source>
        <dbReference type="EMBL" id="KAA0199024.1"/>
    </source>
</evidence>
<dbReference type="GO" id="GO:0005886">
    <property type="term" value="C:plasma membrane"/>
    <property type="evidence" value="ECO:0007669"/>
    <property type="project" value="TreeGrafter"/>
</dbReference>
<dbReference type="EMBL" id="LUCM01001374">
    <property type="protein sequence ID" value="KAA0199024.1"/>
    <property type="molecule type" value="Genomic_DNA"/>
</dbReference>
<sequence length="328" mass="35871">MQVMCQKTLKTGGLNFTENYFYTRKAKQCFHWFIQDMVAIQCTWCKATYHNRPSCFSDLVRSEQCSLGPHASLIVPPNWIIKIPEKNSFKSSIRRASSMVCPSKQTMLGSHLCSSSSRPENLSVVTKGTDGSLITGNAISALATGAKTTAAVATTEESMQATTLLSEVAHGDPAKRDTFPTCPELKRISPSLRSSNLMLSGELPFVIKSNPLDAGKLKPLLVFLNPRSGGNQGLLLLRKFQWLLNPRQVFDLSQGGPRMGLELFTRIPNLRVLACGGDGTVGWVFSTIDELKMNPIPPVAVLPLGTGNDLARTLHWGAVSFTRAMNDL</sequence>
<dbReference type="Proteomes" id="UP000728185">
    <property type="component" value="Unassembled WGS sequence"/>
</dbReference>
<evidence type="ECO:0000259" key="1">
    <source>
        <dbReference type="PROSITE" id="PS50146"/>
    </source>
</evidence>
<dbReference type="GO" id="GO:0004143">
    <property type="term" value="F:ATP-dependent diacylglycerol kinase activity"/>
    <property type="evidence" value="ECO:0007669"/>
    <property type="project" value="InterPro"/>
</dbReference>
<evidence type="ECO:0000313" key="3">
    <source>
        <dbReference type="Proteomes" id="UP000728185"/>
    </source>
</evidence>
<dbReference type="SMART" id="SM00046">
    <property type="entry name" value="DAGKc"/>
    <property type="match status" value="1"/>
</dbReference>
<keyword evidence="2" id="KW-0808">Transferase</keyword>
<organism evidence="2 3">
    <name type="scientific">Fasciolopsis buskii</name>
    <dbReference type="NCBI Taxonomy" id="27845"/>
    <lineage>
        <taxon>Eukaryota</taxon>
        <taxon>Metazoa</taxon>
        <taxon>Spiralia</taxon>
        <taxon>Lophotrochozoa</taxon>
        <taxon>Platyhelminthes</taxon>
        <taxon>Trematoda</taxon>
        <taxon>Digenea</taxon>
        <taxon>Plagiorchiida</taxon>
        <taxon>Echinostomata</taxon>
        <taxon>Echinostomatoidea</taxon>
        <taxon>Fasciolidae</taxon>
        <taxon>Fasciolopsis</taxon>
    </lineage>
</organism>
<dbReference type="GO" id="GO:0007165">
    <property type="term" value="P:signal transduction"/>
    <property type="evidence" value="ECO:0007669"/>
    <property type="project" value="InterPro"/>
</dbReference>
<dbReference type="PANTHER" id="PTHR11255">
    <property type="entry name" value="DIACYLGLYCEROL KINASE"/>
    <property type="match status" value="1"/>
</dbReference>
<feature type="domain" description="DAGKc" evidence="1">
    <location>
        <begin position="215"/>
        <end position="328"/>
    </location>
</feature>
<keyword evidence="2" id="KW-0418">Kinase</keyword>
<dbReference type="AlphaFoldDB" id="A0A8E0VNR0"/>
<dbReference type="Gene3D" id="3.40.50.10330">
    <property type="entry name" value="Probable inorganic polyphosphate/atp-NAD kinase, domain 1"/>
    <property type="match status" value="1"/>
</dbReference>
<gene>
    <name evidence="2" type="ORF">FBUS_00355</name>
</gene>
<dbReference type="PROSITE" id="PS50146">
    <property type="entry name" value="DAGK"/>
    <property type="match status" value="1"/>
</dbReference>
<dbReference type="Pfam" id="PF00781">
    <property type="entry name" value="DAGK_cat"/>
    <property type="match status" value="1"/>
</dbReference>